<dbReference type="NCBIfam" id="TIGR03263">
    <property type="entry name" value="guanyl_kin"/>
    <property type="match status" value="1"/>
</dbReference>
<dbReference type="Proteomes" id="UP000005143">
    <property type="component" value="Unassembled WGS sequence"/>
</dbReference>
<accession>H0EA23</accession>
<comment type="function">
    <text evidence="1 13">Essential for recycling GMP and indirectly, cGMP.</text>
</comment>
<evidence type="ECO:0000313" key="15">
    <source>
        <dbReference type="EMBL" id="EHN09461.1"/>
    </source>
</evidence>
<dbReference type="InterPro" id="IPR008144">
    <property type="entry name" value="Guanylate_kin-like_dom"/>
</dbReference>
<dbReference type="AlphaFoldDB" id="H0EA23"/>
<dbReference type="GO" id="GO:0005524">
    <property type="term" value="F:ATP binding"/>
    <property type="evidence" value="ECO:0007669"/>
    <property type="project" value="UniProtKB-UniRule"/>
</dbReference>
<evidence type="ECO:0000256" key="9">
    <source>
        <dbReference type="ARBA" id="ARBA00022777"/>
    </source>
</evidence>
<dbReference type="PATRIC" id="fig|1097667.3.peg.3665"/>
<keyword evidence="16" id="KW-1185">Reference proteome</keyword>
<dbReference type="InterPro" id="IPR027417">
    <property type="entry name" value="P-loop_NTPase"/>
</dbReference>
<reference evidence="15 16" key="1">
    <citation type="journal article" date="2013" name="Biodegradation">
        <title>Quantitative proteomic analysis of ibuprofen-degrading Patulibacter sp. strain I11.</title>
        <authorList>
            <person name="Almeida B."/>
            <person name="Kjeldal H."/>
            <person name="Lolas I."/>
            <person name="Knudsen A.D."/>
            <person name="Carvalho G."/>
            <person name="Nielsen K.L."/>
            <person name="Barreto Crespo M.T."/>
            <person name="Stensballe A."/>
            <person name="Nielsen J.L."/>
        </authorList>
    </citation>
    <scope>NUCLEOTIDE SEQUENCE [LARGE SCALE GENOMIC DNA]</scope>
    <source>
        <strain evidence="15 16">I11</strain>
    </source>
</reference>
<keyword evidence="8 13" id="KW-0547">Nucleotide-binding</keyword>
<evidence type="ECO:0000313" key="16">
    <source>
        <dbReference type="Proteomes" id="UP000005143"/>
    </source>
</evidence>
<gene>
    <name evidence="13" type="primary">gmk</name>
    <name evidence="15" type="ORF">PAI11_36960</name>
</gene>
<evidence type="ECO:0000256" key="4">
    <source>
        <dbReference type="ARBA" id="ARBA00012961"/>
    </source>
</evidence>
<dbReference type="GO" id="GO:0005829">
    <property type="term" value="C:cytosol"/>
    <property type="evidence" value="ECO:0007669"/>
    <property type="project" value="TreeGrafter"/>
</dbReference>
<dbReference type="InterPro" id="IPR017665">
    <property type="entry name" value="Guanylate_kinase"/>
</dbReference>
<dbReference type="RefSeq" id="WP_007578080.1">
    <property type="nucleotide sequence ID" value="NZ_AGUD01000287.1"/>
</dbReference>
<dbReference type="PANTHER" id="PTHR23117:SF13">
    <property type="entry name" value="GUANYLATE KINASE"/>
    <property type="match status" value="1"/>
</dbReference>
<evidence type="ECO:0000256" key="2">
    <source>
        <dbReference type="ARBA" id="ARBA00004496"/>
    </source>
</evidence>
<evidence type="ECO:0000256" key="5">
    <source>
        <dbReference type="ARBA" id="ARBA00016296"/>
    </source>
</evidence>
<protein>
    <recommendedName>
        <fullName evidence="5 13">Guanylate kinase</fullName>
        <ecNumber evidence="4 13">2.7.4.8</ecNumber>
    </recommendedName>
    <alternativeName>
        <fullName evidence="11 13">GMP kinase</fullName>
    </alternativeName>
</protein>
<dbReference type="InterPro" id="IPR020590">
    <property type="entry name" value="Guanylate_kinase_CS"/>
</dbReference>
<comment type="caution">
    <text evidence="15">The sequence shown here is derived from an EMBL/GenBank/DDBJ whole genome shotgun (WGS) entry which is preliminary data.</text>
</comment>
<comment type="catalytic activity">
    <reaction evidence="12 13">
        <text>GMP + ATP = GDP + ADP</text>
        <dbReference type="Rhea" id="RHEA:20780"/>
        <dbReference type="ChEBI" id="CHEBI:30616"/>
        <dbReference type="ChEBI" id="CHEBI:58115"/>
        <dbReference type="ChEBI" id="CHEBI:58189"/>
        <dbReference type="ChEBI" id="CHEBI:456216"/>
        <dbReference type="EC" id="2.7.4.8"/>
    </reaction>
</comment>
<dbReference type="PANTHER" id="PTHR23117">
    <property type="entry name" value="GUANYLATE KINASE-RELATED"/>
    <property type="match status" value="1"/>
</dbReference>
<organism evidence="15 16">
    <name type="scientific">Patulibacter medicamentivorans</name>
    <dbReference type="NCBI Taxonomy" id="1097667"/>
    <lineage>
        <taxon>Bacteria</taxon>
        <taxon>Bacillati</taxon>
        <taxon>Actinomycetota</taxon>
        <taxon>Thermoleophilia</taxon>
        <taxon>Solirubrobacterales</taxon>
        <taxon>Patulibacteraceae</taxon>
        <taxon>Patulibacter</taxon>
    </lineage>
</organism>
<evidence type="ECO:0000256" key="6">
    <source>
        <dbReference type="ARBA" id="ARBA00022490"/>
    </source>
</evidence>
<evidence type="ECO:0000256" key="10">
    <source>
        <dbReference type="ARBA" id="ARBA00022840"/>
    </source>
</evidence>
<dbReference type="Pfam" id="PF00625">
    <property type="entry name" value="Guanylate_kin"/>
    <property type="match status" value="1"/>
</dbReference>
<dbReference type="GO" id="GO:0004385">
    <property type="term" value="F:GMP kinase activity"/>
    <property type="evidence" value="ECO:0007669"/>
    <property type="project" value="UniProtKB-UniRule"/>
</dbReference>
<evidence type="ECO:0000256" key="8">
    <source>
        <dbReference type="ARBA" id="ARBA00022741"/>
    </source>
</evidence>
<keyword evidence="6 13" id="KW-0963">Cytoplasm</keyword>
<dbReference type="Gene3D" id="3.30.63.10">
    <property type="entry name" value="Guanylate Kinase phosphate binding domain"/>
    <property type="match status" value="1"/>
</dbReference>
<dbReference type="PROSITE" id="PS00856">
    <property type="entry name" value="GUANYLATE_KINASE_1"/>
    <property type="match status" value="1"/>
</dbReference>
<evidence type="ECO:0000256" key="1">
    <source>
        <dbReference type="ARBA" id="ARBA00003531"/>
    </source>
</evidence>
<evidence type="ECO:0000256" key="12">
    <source>
        <dbReference type="ARBA" id="ARBA00048594"/>
    </source>
</evidence>
<dbReference type="FunFam" id="3.30.63.10:FF:000005">
    <property type="entry name" value="Guanylate kinase"/>
    <property type="match status" value="1"/>
</dbReference>
<dbReference type="EMBL" id="AGUD01000287">
    <property type="protein sequence ID" value="EHN09461.1"/>
    <property type="molecule type" value="Genomic_DNA"/>
</dbReference>
<evidence type="ECO:0000256" key="7">
    <source>
        <dbReference type="ARBA" id="ARBA00022679"/>
    </source>
</evidence>
<dbReference type="Gene3D" id="3.40.50.300">
    <property type="entry name" value="P-loop containing nucleotide triphosphate hydrolases"/>
    <property type="match status" value="1"/>
</dbReference>
<feature type="domain" description="Guanylate kinase-like" evidence="14">
    <location>
        <begin position="2"/>
        <end position="180"/>
    </location>
</feature>
<name>H0EA23_9ACTN</name>
<keyword evidence="10 13" id="KW-0067">ATP-binding</keyword>
<dbReference type="SMART" id="SM00072">
    <property type="entry name" value="GuKc"/>
    <property type="match status" value="1"/>
</dbReference>
<dbReference type="CDD" id="cd00071">
    <property type="entry name" value="GMPK"/>
    <property type="match status" value="1"/>
</dbReference>
<evidence type="ECO:0000256" key="11">
    <source>
        <dbReference type="ARBA" id="ARBA00030128"/>
    </source>
</evidence>
<dbReference type="OrthoDB" id="9808150at2"/>
<comment type="similarity">
    <text evidence="3 13">Belongs to the guanylate kinase family.</text>
</comment>
<dbReference type="HAMAP" id="MF_00328">
    <property type="entry name" value="Guanylate_kinase"/>
    <property type="match status" value="1"/>
</dbReference>
<evidence type="ECO:0000259" key="14">
    <source>
        <dbReference type="PROSITE" id="PS50052"/>
    </source>
</evidence>
<feature type="binding site" evidence="13">
    <location>
        <begin position="9"/>
        <end position="16"/>
    </location>
    <ligand>
        <name>ATP</name>
        <dbReference type="ChEBI" id="CHEBI:30616"/>
    </ligand>
</feature>
<evidence type="ECO:0000256" key="13">
    <source>
        <dbReference type="HAMAP-Rule" id="MF_00328"/>
    </source>
</evidence>
<dbReference type="SUPFAM" id="SSF52540">
    <property type="entry name" value="P-loop containing nucleoside triphosphate hydrolases"/>
    <property type="match status" value="1"/>
</dbReference>
<dbReference type="InterPro" id="IPR008145">
    <property type="entry name" value="GK/Ca_channel_bsu"/>
</dbReference>
<comment type="subcellular location">
    <subcellularLocation>
        <location evidence="2 13">Cytoplasm</location>
    </subcellularLocation>
</comment>
<dbReference type="PROSITE" id="PS50052">
    <property type="entry name" value="GUANYLATE_KINASE_2"/>
    <property type="match status" value="1"/>
</dbReference>
<keyword evidence="9 13" id="KW-0418">Kinase</keyword>
<sequence length="191" mass="21739">MARVFVITGPSGVGKGTLIRRLREAIPELRLSVSATTRKPRPGEAHGRDYWFLDDAEFARRVEAGDFVEHAEYAGRRYGTLREELDRHLADGAPVVLEIEVQGAQQVRGTMPEAIQVFVVPPSFEELRERLESRGTDDPEVVQRRLEVSRGELRQQEQFDHRIVNDDLERATDELVGLVREHLAEAHRTAH</sequence>
<keyword evidence="7 13" id="KW-0808">Transferase</keyword>
<dbReference type="EC" id="2.7.4.8" evidence="4 13"/>
<evidence type="ECO:0000256" key="3">
    <source>
        <dbReference type="ARBA" id="ARBA00005790"/>
    </source>
</evidence>
<proteinExistence type="inferred from homology"/>